<dbReference type="InterPro" id="IPR001214">
    <property type="entry name" value="SET_dom"/>
</dbReference>
<keyword evidence="1" id="KW-0479">Metal-binding</keyword>
<dbReference type="InterPro" id="IPR002893">
    <property type="entry name" value="Znf_MYND"/>
</dbReference>
<dbReference type="InterPro" id="IPR011990">
    <property type="entry name" value="TPR-like_helical_dom_sf"/>
</dbReference>
<dbReference type="Gene3D" id="1.25.40.10">
    <property type="entry name" value="Tetratricopeptide repeat domain"/>
    <property type="match status" value="1"/>
</dbReference>
<dbReference type="GO" id="GO:0008170">
    <property type="term" value="F:N-methyltransferase activity"/>
    <property type="evidence" value="ECO:0007669"/>
    <property type="project" value="UniProtKB-ARBA"/>
</dbReference>
<dbReference type="STRING" id="158441.A0A226EW66"/>
<keyword evidence="6" id="KW-1185">Reference proteome</keyword>
<sequence>MTSESSPEEILAFWFGPHGEERPFWFSSTPSWDAKIRQRFLQQHEKAASGVYAATWTLEPRSTLALILLLDQVPRNIFRGSARQYATGAEALEVAKIALARGFVNDLKLDAEKKFCIMPFCHSEMLEDQDQAVELFKVFKKSQPGWYEYAKGYHEIIRSKITVTVLGQCIVCEEVTTLRCQSCLKGGKEADEIPFYCSRDHQSKHWKAGHKANCGQLPKKPLGWKLEHGPCTLSQNVPEGISYFVATEDLEPGHVLFQRKPLLAFPAIPSPQDFNNFLEKMPPSVKTKMLNSEDRLVWTCVGCYEVLVYGEVTQTIATGLMVNKCVQCGWPLHSNIHPKYGPTKCQAVHEEECKILMERGLTWETLQKEKLYRDPEFYYHLGLLRAVMLPPQLKEELMNLPVFIPAYFRFFNLKLAIPFVRERCGMGDKVGEEEAQKILEVLFGNILGPPIQHSTSKNKLAFIVYAGGPTGRVMTHDCTPNCYPYIGKDLTATFKTIRKVAAGELLTINYIMISNHCKTVDERLTLFTQLLLPPCRCARCQSSTEDGTYFSAIKCPADKKTGDGKRECQYLLPMPNPNHTQGFKDIFIWKCACTACTGATRQSAVEQLVSTIKEKIQTATRSPNAYDELKSIVARNSGRTVHPDHAVILYALLNIAATAFRHITNVQANKDPAFSFNLHKKYMTDFNIVLEKMQVIQPGRSDHYGLLLFGQTLLRMSELAENVLESQSKPSLEDLDTKLTLILSALKESWTIINANQIAEPYDTARESRLRKFYANHLISSIRKGMGEDCLDKVSSVKKLKEKYFSEVPVNLDMSEKELEYRELLVIDETVPNLIKKMEEHGIV</sequence>
<dbReference type="Pfam" id="PF06041">
    <property type="entry name" value="DUF924"/>
    <property type="match status" value="1"/>
</dbReference>
<dbReference type="SUPFAM" id="SSF48452">
    <property type="entry name" value="TPR-like"/>
    <property type="match status" value="1"/>
</dbReference>
<dbReference type="AlphaFoldDB" id="A0A226EW66"/>
<reference evidence="5 6" key="1">
    <citation type="submission" date="2015-12" db="EMBL/GenBank/DDBJ databases">
        <title>The genome of Folsomia candida.</title>
        <authorList>
            <person name="Faddeeva A."/>
            <person name="Derks M.F."/>
            <person name="Anvar Y."/>
            <person name="Smit S."/>
            <person name="Van Straalen N."/>
            <person name="Roelofs D."/>
        </authorList>
    </citation>
    <scope>NUCLEOTIDE SEQUENCE [LARGE SCALE GENOMIC DNA]</scope>
    <source>
        <strain evidence="5 6">VU population</strain>
        <tissue evidence="5">Whole body</tissue>
    </source>
</reference>
<evidence type="ECO:0000256" key="1">
    <source>
        <dbReference type="ARBA" id="ARBA00022723"/>
    </source>
</evidence>
<evidence type="ECO:0000259" key="4">
    <source>
        <dbReference type="PROSITE" id="PS50280"/>
    </source>
</evidence>
<dbReference type="InterPro" id="IPR053010">
    <property type="entry name" value="SET_SmydA-8"/>
</dbReference>
<comment type="caution">
    <text evidence="5">The sequence shown here is derived from an EMBL/GenBank/DDBJ whole genome shotgun (WGS) entry which is preliminary data.</text>
</comment>
<dbReference type="Gene3D" id="1.20.58.320">
    <property type="entry name" value="TPR-like"/>
    <property type="match status" value="1"/>
</dbReference>
<dbReference type="SUPFAM" id="SSF82199">
    <property type="entry name" value="SET domain"/>
    <property type="match status" value="1"/>
</dbReference>
<dbReference type="PANTHER" id="PTHR46455">
    <property type="entry name" value="SET AND MYND DOMAIN CONTAINING, ARTHROPOD-SPECIFIC, MEMBER 4, ISOFORM A"/>
    <property type="match status" value="1"/>
</dbReference>
<dbReference type="Pfam" id="PF00856">
    <property type="entry name" value="SET"/>
    <property type="match status" value="1"/>
</dbReference>
<dbReference type="SUPFAM" id="SSF144232">
    <property type="entry name" value="HIT/MYND zinc finger-like"/>
    <property type="match status" value="1"/>
</dbReference>
<dbReference type="GO" id="GO:0008757">
    <property type="term" value="F:S-adenosylmethionine-dependent methyltransferase activity"/>
    <property type="evidence" value="ECO:0007669"/>
    <property type="project" value="UniProtKB-ARBA"/>
</dbReference>
<dbReference type="GO" id="GO:0008276">
    <property type="term" value="F:protein methyltransferase activity"/>
    <property type="evidence" value="ECO:0007669"/>
    <property type="project" value="UniProtKB-ARBA"/>
</dbReference>
<dbReference type="InterPro" id="IPR010323">
    <property type="entry name" value="DUF924"/>
</dbReference>
<dbReference type="Gene3D" id="2.170.270.10">
    <property type="entry name" value="SET domain"/>
    <property type="match status" value="1"/>
</dbReference>
<dbReference type="PANTHER" id="PTHR46455:SF5">
    <property type="entry name" value="SET AND MYND DOMAIN CONTAINING, ARTHROPOD-SPECIFIC, MEMBER 4, ISOFORM A"/>
    <property type="match status" value="1"/>
</dbReference>
<dbReference type="EMBL" id="LNIX01000001">
    <property type="protein sequence ID" value="OXA61430.1"/>
    <property type="molecule type" value="Genomic_DNA"/>
</dbReference>
<keyword evidence="2" id="KW-0863">Zinc-finger</keyword>
<proteinExistence type="predicted"/>
<accession>A0A226EW66</accession>
<organism evidence="5 6">
    <name type="scientific">Folsomia candida</name>
    <name type="common">Springtail</name>
    <dbReference type="NCBI Taxonomy" id="158441"/>
    <lineage>
        <taxon>Eukaryota</taxon>
        <taxon>Metazoa</taxon>
        <taxon>Ecdysozoa</taxon>
        <taxon>Arthropoda</taxon>
        <taxon>Hexapoda</taxon>
        <taxon>Collembola</taxon>
        <taxon>Entomobryomorpha</taxon>
        <taxon>Isotomoidea</taxon>
        <taxon>Isotomidae</taxon>
        <taxon>Proisotominae</taxon>
        <taxon>Folsomia</taxon>
    </lineage>
</organism>
<name>A0A226EW66_FOLCA</name>
<dbReference type="GO" id="GO:0008270">
    <property type="term" value="F:zinc ion binding"/>
    <property type="evidence" value="ECO:0007669"/>
    <property type="project" value="UniProtKB-KW"/>
</dbReference>
<evidence type="ECO:0000313" key="6">
    <source>
        <dbReference type="Proteomes" id="UP000198287"/>
    </source>
</evidence>
<gene>
    <name evidence="5" type="ORF">Fcan01_03055</name>
</gene>
<evidence type="ECO:0000256" key="3">
    <source>
        <dbReference type="ARBA" id="ARBA00022833"/>
    </source>
</evidence>
<dbReference type="PROSITE" id="PS50280">
    <property type="entry name" value="SET"/>
    <property type="match status" value="1"/>
</dbReference>
<evidence type="ECO:0000313" key="5">
    <source>
        <dbReference type="EMBL" id="OXA61430.1"/>
    </source>
</evidence>
<dbReference type="Proteomes" id="UP000198287">
    <property type="component" value="Unassembled WGS sequence"/>
</dbReference>
<keyword evidence="3" id="KW-0862">Zinc</keyword>
<feature type="domain" description="SET" evidence="4">
    <location>
        <begin position="224"/>
        <end position="511"/>
    </location>
</feature>
<protein>
    <submittedName>
        <fullName evidence="5">Protein msta, isoform A</fullName>
    </submittedName>
</protein>
<dbReference type="Pfam" id="PF01753">
    <property type="entry name" value="zf-MYND"/>
    <property type="match status" value="1"/>
</dbReference>
<dbReference type="InterPro" id="IPR046341">
    <property type="entry name" value="SET_dom_sf"/>
</dbReference>
<evidence type="ECO:0000256" key="2">
    <source>
        <dbReference type="ARBA" id="ARBA00022771"/>
    </source>
</evidence>
<dbReference type="Gene3D" id="6.10.140.2220">
    <property type="match status" value="1"/>
</dbReference>